<evidence type="ECO:0000313" key="2">
    <source>
        <dbReference type="Proteomes" id="UP000319783"/>
    </source>
</evidence>
<gene>
    <name evidence="1" type="ORF">JETT_2296</name>
</gene>
<dbReference type="Proteomes" id="UP000319783">
    <property type="component" value="Unassembled WGS sequence"/>
</dbReference>
<proteinExistence type="predicted"/>
<protein>
    <submittedName>
        <fullName evidence="1">Uncharacterized protein</fullName>
    </submittedName>
</protein>
<accession>A0A533QAS3</accession>
<comment type="caution">
    <text evidence="1">The sequence shown here is derived from an EMBL/GenBank/DDBJ whole genome shotgun (WGS) entry which is preliminary data.</text>
</comment>
<sequence>MSAISRYFDKDVNTVWDAAMQVIEGVRVKTVDKEKGIIKTQWVKGWSRRRTTGVLLEGQWQERYRLTIKVSGEQNKTYVSVNTQIEEKPPGGSGAYRWSRVPSDGVIEQEFLKKLENILANQ</sequence>
<organism evidence="1 2">
    <name type="scientific">Candidatus Jettenia ecosi</name>
    <dbReference type="NCBI Taxonomy" id="2494326"/>
    <lineage>
        <taxon>Bacteria</taxon>
        <taxon>Pseudomonadati</taxon>
        <taxon>Planctomycetota</taxon>
        <taxon>Candidatus Brocadiia</taxon>
        <taxon>Candidatus Brocadiales</taxon>
        <taxon>Candidatus Brocadiaceae</taxon>
        <taxon>Candidatus Jettenia</taxon>
    </lineage>
</organism>
<reference evidence="1 2" key="1">
    <citation type="submission" date="2019-04" db="EMBL/GenBank/DDBJ databases">
        <title>Genome of a novel bacterium Candidatus Jettenia ecosi reconstructed from metagenome of an anammox bioreactor.</title>
        <authorList>
            <person name="Mardanov A.V."/>
            <person name="Beletsky A.V."/>
            <person name="Ravin N.V."/>
            <person name="Botchkova E.A."/>
            <person name="Litti Y.V."/>
            <person name="Nozhevnikova A.N."/>
        </authorList>
    </citation>
    <scope>NUCLEOTIDE SEQUENCE [LARGE SCALE GENOMIC DNA]</scope>
    <source>
        <strain evidence="1">J2</strain>
    </source>
</reference>
<dbReference type="EMBL" id="SULG01000048">
    <property type="protein sequence ID" value="TLD41449.1"/>
    <property type="molecule type" value="Genomic_DNA"/>
</dbReference>
<name>A0A533QAS3_9BACT</name>
<dbReference type="AlphaFoldDB" id="A0A533QAS3"/>
<evidence type="ECO:0000313" key="1">
    <source>
        <dbReference type="EMBL" id="TLD41449.1"/>
    </source>
</evidence>